<protein>
    <recommendedName>
        <fullName evidence="1">site-specific DNA-methyltransferase (adenine-specific)</fullName>
        <ecNumber evidence="1">2.1.1.72</ecNumber>
    </recommendedName>
</protein>
<dbReference type="GO" id="GO:0009307">
    <property type="term" value="P:DNA restriction-modification system"/>
    <property type="evidence" value="ECO:0007669"/>
    <property type="project" value="InterPro"/>
</dbReference>
<keyword evidence="2 6" id="KW-0489">Methyltransferase</keyword>
<dbReference type="InterPro" id="IPR012327">
    <property type="entry name" value="MeTrfase_D12"/>
</dbReference>
<dbReference type="InterPro" id="IPR012263">
    <property type="entry name" value="M_m6A_EcoRV"/>
</dbReference>
<evidence type="ECO:0000313" key="6">
    <source>
        <dbReference type="EMBL" id="RFA37134.1"/>
    </source>
</evidence>
<proteinExistence type="predicted"/>
<dbReference type="GO" id="GO:1904047">
    <property type="term" value="F:S-adenosyl-L-methionine binding"/>
    <property type="evidence" value="ECO:0007669"/>
    <property type="project" value="TreeGrafter"/>
</dbReference>
<dbReference type="GO" id="GO:0006298">
    <property type="term" value="P:mismatch repair"/>
    <property type="evidence" value="ECO:0007669"/>
    <property type="project" value="TreeGrafter"/>
</dbReference>
<dbReference type="Proteomes" id="UP000256488">
    <property type="component" value="Unassembled WGS sequence"/>
</dbReference>
<evidence type="ECO:0000256" key="3">
    <source>
        <dbReference type="ARBA" id="ARBA00022679"/>
    </source>
</evidence>
<evidence type="ECO:0000256" key="2">
    <source>
        <dbReference type="ARBA" id="ARBA00022603"/>
    </source>
</evidence>
<dbReference type="EMBL" id="NFZX01000003">
    <property type="protein sequence ID" value="RFA37134.1"/>
    <property type="molecule type" value="Genomic_DNA"/>
</dbReference>
<evidence type="ECO:0000256" key="4">
    <source>
        <dbReference type="ARBA" id="ARBA00022691"/>
    </source>
</evidence>
<dbReference type="RefSeq" id="WP_116277219.1">
    <property type="nucleotide sequence ID" value="NZ_NFZX01000003.1"/>
</dbReference>
<name>A0A3E0WVX3_9BACI</name>
<dbReference type="AlphaFoldDB" id="A0A3E0WVX3"/>
<dbReference type="InterPro" id="IPR002052">
    <property type="entry name" value="DNA_methylase_N6_adenine_CS"/>
</dbReference>
<dbReference type="PANTHER" id="PTHR30481:SF4">
    <property type="entry name" value="SITE-SPECIFIC DNA-METHYLTRANSFERASE (ADENINE-SPECIFIC)"/>
    <property type="match status" value="1"/>
</dbReference>
<accession>A0A3E0WVX3</accession>
<evidence type="ECO:0000256" key="5">
    <source>
        <dbReference type="ARBA" id="ARBA00047942"/>
    </source>
</evidence>
<dbReference type="EC" id="2.1.1.72" evidence="1"/>
<dbReference type="PIRSF" id="PIRSF000398">
    <property type="entry name" value="M_m6A_EcoRV"/>
    <property type="match status" value="1"/>
</dbReference>
<dbReference type="PANTHER" id="PTHR30481">
    <property type="entry name" value="DNA ADENINE METHYLASE"/>
    <property type="match status" value="1"/>
</dbReference>
<dbReference type="Pfam" id="PF02086">
    <property type="entry name" value="MethyltransfD12"/>
    <property type="match status" value="1"/>
</dbReference>
<keyword evidence="3 6" id="KW-0808">Transferase</keyword>
<evidence type="ECO:0000256" key="1">
    <source>
        <dbReference type="ARBA" id="ARBA00011900"/>
    </source>
</evidence>
<dbReference type="GO" id="GO:0032259">
    <property type="term" value="P:methylation"/>
    <property type="evidence" value="ECO:0007669"/>
    <property type="project" value="UniProtKB-KW"/>
</dbReference>
<dbReference type="PROSITE" id="PS00092">
    <property type="entry name" value="N6_MTASE"/>
    <property type="match status" value="1"/>
</dbReference>
<comment type="catalytic activity">
    <reaction evidence="5">
        <text>a 2'-deoxyadenosine in DNA + S-adenosyl-L-methionine = an N(6)-methyl-2'-deoxyadenosine in DNA + S-adenosyl-L-homocysteine + H(+)</text>
        <dbReference type="Rhea" id="RHEA:15197"/>
        <dbReference type="Rhea" id="RHEA-COMP:12418"/>
        <dbReference type="Rhea" id="RHEA-COMP:12419"/>
        <dbReference type="ChEBI" id="CHEBI:15378"/>
        <dbReference type="ChEBI" id="CHEBI:57856"/>
        <dbReference type="ChEBI" id="CHEBI:59789"/>
        <dbReference type="ChEBI" id="CHEBI:90615"/>
        <dbReference type="ChEBI" id="CHEBI:90616"/>
        <dbReference type="EC" id="2.1.1.72"/>
    </reaction>
</comment>
<gene>
    <name evidence="6" type="ORF">CAI16_02990</name>
</gene>
<dbReference type="PRINTS" id="PR00505">
    <property type="entry name" value="D12N6MTFRASE"/>
</dbReference>
<evidence type="ECO:0000313" key="7">
    <source>
        <dbReference type="Proteomes" id="UP000256488"/>
    </source>
</evidence>
<reference evidence="6 7" key="1">
    <citation type="submission" date="2017-05" db="EMBL/GenBank/DDBJ databases">
        <title>Virgibacillus sp. AK90 isolated from a saltern of Kakinada, India.</title>
        <authorList>
            <person name="Gupta V."/>
            <person name="Sidhu C."/>
            <person name="Korpole S."/>
            <person name="Pinnaka A.K."/>
        </authorList>
    </citation>
    <scope>NUCLEOTIDE SEQUENCE [LARGE SCALE GENOMIC DNA]</scope>
    <source>
        <strain evidence="6 7">AK90</strain>
    </source>
</reference>
<dbReference type="GO" id="GO:0043565">
    <property type="term" value="F:sequence-specific DNA binding"/>
    <property type="evidence" value="ECO:0007669"/>
    <property type="project" value="TreeGrafter"/>
</dbReference>
<sequence>MNKIPRILHYPGSKWSMASWIINHMPEHKTYLEPYFGSGAVFFNKTKSPIETINDIDSSVVNLFKVIRDNPEELAHSINFTPLSREEYYLSYEFEQGNEIEQARRFLVRCWQAIGAKTSDRTGWRSLIASNGPDTAKEWGKLPDKILKVADRLKQAQIENQPAEKLIDLYKREDVLIYADPPYILETRTKRHYKHEMTIDDHKQLLKQLDRHPGPVLLSGYDHELYNDLLTDWRKESMSVLAEAGAKRQEVLWINPVAAQHGYFQESLFSL</sequence>
<dbReference type="GO" id="GO:0009007">
    <property type="term" value="F:site-specific DNA-methyltransferase (adenine-specific) activity"/>
    <property type="evidence" value="ECO:0007669"/>
    <property type="project" value="UniProtKB-EC"/>
</dbReference>
<dbReference type="SUPFAM" id="SSF53335">
    <property type="entry name" value="S-adenosyl-L-methionine-dependent methyltransferases"/>
    <property type="match status" value="1"/>
</dbReference>
<organism evidence="6 7">
    <name type="scientific">Virgibacillus dokdonensis</name>
    <dbReference type="NCBI Taxonomy" id="302167"/>
    <lineage>
        <taxon>Bacteria</taxon>
        <taxon>Bacillati</taxon>
        <taxon>Bacillota</taxon>
        <taxon>Bacilli</taxon>
        <taxon>Bacillales</taxon>
        <taxon>Bacillaceae</taxon>
        <taxon>Virgibacillus</taxon>
    </lineage>
</organism>
<dbReference type="InterPro" id="IPR029063">
    <property type="entry name" value="SAM-dependent_MTases_sf"/>
</dbReference>
<dbReference type="Gene3D" id="3.40.50.150">
    <property type="entry name" value="Vaccinia Virus protein VP39"/>
    <property type="match status" value="2"/>
</dbReference>
<keyword evidence="4" id="KW-0949">S-adenosyl-L-methionine</keyword>
<comment type="caution">
    <text evidence="6">The sequence shown here is derived from an EMBL/GenBank/DDBJ whole genome shotgun (WGS) entry which is preliminary data.</text>
</comment>